<dbReference type="Proteomes" id="UP000228627">
    <property type="component" value="Unassembled WGS sequence"/>
</dbReference>
<dbReference type="EMBL" id="PFQG01000073">
    <property type="protein sequence ID" value="PJA22833.1"/>
    <property type="molecule type" value="Genomic_DNA"/>
</dbReference>
<feature type="domain" description="AAA+ ATPase" evidence="1">
    <location>
        <begin position="38"/>
        <end position="167"/>
    </location>
</feature>
<dbReference type="PANTHER" id="PTHR42990">
    <property type="entry name" value="ATPASE"/>
    <property type="match status" value="1"/>
</dbReference>
<feature type="non-terminal residue" evidence="2">
    <location>
        <position position="1"/>
    </location>
</feature>
<feature type="non-terminal residue" evidence="2">
    <location>
        <position position="408"/>
    </location>
</feature>
<dbReference type="SMART" id="SM00382">
    <property type="entry name" value="AAA"/>
    <property type="match status" value="1"/>
</dbReference>
<dbReference type="InterPro" id="IPR027417">
    <property type="entry name" value="P-loop_NTPase"/>
</dbReference>
<dbReference type="AlphaFoldDB" id="A0A2M7W6I2"/>
<dbReference type="PANTHER" id="PTHR42990:SF1">
    <property type="entry name" value="AAA+ ATPASE DOMAIN-CONTAINING PROTEIN"/>
    <property type="match status" value="1"/>
</dbReference>
<organism evidence="2 3">
    <name type="scientific">Candidatus Beckwithbacteria bacterium CG_4_10_14_0_2_um_filter_47_25</name>
    <dbReference type="NCBI Taxonomy" id="1974493"/>
    <lineage>
        <taxon>Bacteria</taxon>
        <taxon>Candidatus Beckwithiibacteriota</taxon>
    </lineage>
</organism>
<sequence length="408" mass="46700">YFLSTVKYMQTLIETYQRLLAEIRPSYRRRFYDEFTLDSRLTGIVGARGVGKTTFLINYLREHYSGSDQALYFSADNLYFFEHTLLETADRLVKEFDTKLLCIDEIHRYKNWNQELKNIYDSYPKLAVIFSGSSSLDLIKGRYDLSRRANLKTMHGFSFREFLEIKTTAKYPALTLKEILANHQEYAQKLMKTPKLLGYLKEYFKTGYYPTFLELAGDQAYQNSLRGIIDKIIFEDISSLYSLKTSNLAALKKIVYFFATVQPGSVNINRLANSLKKDHTTIAEYVQILKDAGLLRFLLKNKQGHALVRNAEKIYLDNSNLLYAVNAEIGKEPLTGAVRELFVLGNLQNAGYHAFYSEVGDIECNGSVLEIGGKNKDFSQLKNTALGYLVKDDILIGGPKTIPLYLFG</sequence>
<evidence type="ECO:0000313" key="2">
    <source>
        <dbReference type="EMBL" id="PJA22833.1"/>
    </source>
</evidence>
<dbReference type="InterPro" id="IPR003593">
    <property type="entry name" value="AAA+_ATPase"/>
</dbReference>
<protein>
    <submittedName>
        <fullName evidence="2">ATPase</fullName>
    </submittedName>
</protein>
<accession>A0A2M7W6I2</accession>
<name>A0A2M7W6I2_9BACT</name>
<dbReference type="InterPro" id="IPR041682">
    <property type="entry name" value="AAA_14"/>
</dbReference>
<dbReference type="Gene3D" id="3.40.50.300">
    <property type="entry name" value="P-loop containing nucleotide triphosphate hydrolases"/>
    <property type="match status" value="1"/>
</dbReference>
<comment type="caution">
    <text evidence="2">The sequence shown here is derived from an EMBL/GenBank/DDBJ whole genome shotgun (WGS) entry which is preliminary data.</text>
</comment>
<dbReference type="Pfam" id="PF13173">
    <property type="entry name" value="AAA_14"/>
    <property type="match status" value="1"/>
</dbReference>
<dbReference type="SUPFAM" id="SSF52540">
    <property type="entry name" value="P-loop containing nucleoside triphosphate hydrolases"/>
    <property type="match status" value="1"/>
</dbReference>
<reference evidence="3" key="1">
    <citation type="submission" date="2017-09" db="EMBL/GenBank/DDBJ databases">
        <title>Depth-based differentiation of microbial function through sediment-hosted aquifers and enrichment of novel symbionts in the deep terrestrial subsurface.</title>
        <authorList>
            <person name="Probst A.J."/>
            <person name="Ladd B."/>
            <person name="Jarett J.K."/>
            <person name="Geller-Mcgrath D.E."/>
            <person name="Sieber C.M.K."/>
            <person name="Emerson J.B."/>
            <person name="Anantharaman K."/>
            <person name="Thomas B.C."/>
            <person name="Malmstrom R."/>
            <person name="Stieglmeier M."/>
            <person name="Klingl A."/>
            <person name="Woyke T."/>
            <person name="Ryan C.M."/>
            <person name="Banfield J.F."/>
        </authorList>
    </citation>
    <scope>NUCLEOTIDE SEQUENCE [LARGE SCALE GENOMIC DNA]</scope>
</reference>
<gene>
    <name evidence="2" type="ORF">COX59_01970</name>
</gene>
<evidence type="ECO:0000259" key="1">
    <source>
        <dbReference type="SMART" id="SM00382"/>
    </source>
</evidence>
<proteinExistence type="predicted"/>
<evidence type="ECO:0000313" key="3">
    <source>
        <dbReference type="Proteomes" id="UP000228627"/>
    </source>
</evidence>